<organism evidence="9 10">
    <name type="scientific">Dacryopinax primogenitus (strain DJM 731)</name>
    <name type="common">Brown rot fungus</name>
    <dbReference type="NCBI Taxonomy" id="1858805"/>
    <lineage>
        <taxon>Eukaryota</taxon>
        <taxon>Fungi</taxon>
        <taxon>Dikarya</taxon>
        <taxon>Basidiomycota</taxon>
        <taxon>Agaricomycotina</taxon>
        <taxon>Dacrymycetes</taxon>
        <taxon>Dacrymycetales</taxon>
        <taxon>Dacrymycetaceae</taxon>
        <taxon>Dacryopinax</taxon>
    </lineage>
</organism>
<feature type="domain" description="Isochorismatase-like" evidence="8">
    <location>
        <begin position="7"/>
        <end position="214"/>
    </location>
</feature>
<dbReference type="OMA" id="HPPNHTS"/>
<dbReference type="GO" id="GO:0008936">
    <property type="term" value="F:nicotinamidase activity"/>
    <property type="evidence" value="ECO:0007669"/>
    <property type="project" value="UniProtKB-EC"/>
</dbReference>
<evidence type="ECO:0000313" key="9">
    <source>
        <dbReference type="EMBL" id="EJU06046.1"/>
    </source>
</evidence>
<evidence type="ECO:0000256" key="4">
    <source>
        <dbReference type="ARBA" id="ARBA00022801"/>
    </source>
</evidence>
<dbReference type="EMBL" id="JH795855">
    <property type="protein sequence ID" value="EJU06046.1"/>
    <property type="molecule type" value="Genomic_DNA"/>
</dbReference>
<comment type="similarity">
    <text evidence="1">Belongs to the isochorismatase family.</text>
</comment>
<evidence type="ECO:0000256" key="3">
    <source>
        <dbReference type="ARBA" id="ARBA00022723"/>
    </source>
</evidence>
<evidence type="ECO:0000313" key="10">
    <source>
        <dbReference type="Proteomes" id="UP000030653"/>
    </source>
</evidence>
<evidence type="ECO:0000256" key="2">
    <source>
        <dbReference type="ARBA" id="ARBA00022642"/>
    </source>
</evidence>
<keyword evidence="10" id="KW-1185">Reference proteome</keyword>
<keyword evidence="3" id="KW-0479">Metal-binding</keyword>
<dbReference type="Pfam" id="PF00857">
    <property type="entry name" value="Isochorismatase"/>
    <property type="match status" value="1"/>
</dbReference>
<evidence type="ECO:0000256" key="5">
    <source>
        <dbReference type="ARBA" id="ARBA00037900"/>
    </source>
</evidence>
<evidence type="ECO:0000256" key="1">
    <source>
        <dbReference type="ARBA" id="ARBA00006336"/>
    </source>
</evidence>
<dbReference type="InterPro" id="IPR052347">
    <property type="entry name" value="Isochorismatase_Nicotinamidase"/>
</dbReference>
<dbReference type="Proteomes" id="UP000030653">
    <property type="component" value="Unassembled WGS sequence"/>
</dbReference>
<dbReference type="InterPro" id="IPR036380">
    <property type="entry name" value="Isochorismatase-like_sf"/>
</dbReference>
<dbReference type="PANTHER" id="PTHR11080">
    <property type="entry name" value="PYRAZINAMIDASE/NICOTINAMIDASE"/>
    <property type="match status" value="1"/>
</dbReference>
<dbReference type="STRING" id="1858805.M5G727"/>
<dbReference type="HOGENOM" id="CLU_068979_13_0_1"/>
<dbReference type="EC" id="3.5.1.19" evidence="6"/>
<dbReference type="RefSeq" id="XP_040632940.1">
    <property type="nucleotide sequence ID" value="XM_040776002.1"/>
</dbReference>
<sequence length="220" mass="24403">MHSPAKTALLLVDIQNDFLPPDGSLAVPEGRDILPHVYRLLEWNWDLVVASQDYHPHGHISFTSTHDLPPFTNISVQKPHCPPGVMVPQMLWPDHCVQGTHGCEFEAELKKKLGKDVVIIQKGGDLAVDSYSAFSDNQYTSFTPLIKTLHQAGIEHVVICGLATDYCVYFTAVDSCKFGFKTEIVREAVRAADKAATERVFDDLRGWGCDIVSIDDVLTV</sequence>
<reference evidence="9 10" key="1">
    <citation type="journal article" date="2012" name="Science">
        <title>The Paleozoic origin of enzymatic lignin decomposition reconstructed from 31 fungal genomes.</title>
        <authorList>
            <person name="Floudas D."/>
            <person name="Binder M."/>
            <person name="Riley R."/>
            <person name="Barry K."/>
            <person name="Blanchette R.A."/>
            <person name="Henrissat B."/>
            <person name="Martinez A.T."/>
            <person name="Otillar R."/>
            <person name="Spatafora J.W."/>
            <person name="Yadav J.S."/>
            <person name="Aerts A."/>
            <person name="Benoit I."/>
            <person name="Boyd A."/>
            <person name="Carlson A."/>
            <person name="Copeland A."/>
            <person name="Coutinho P.M."/>
            <person name="de Vries R.P."/>
            <person name="Ferreira P."/>
            <person name="Findley K."/>
            <person name="Foster B."/>
            <person name="Gaskell J."/>
            <person name="Glotzer D."/>
            <person name="Gorecki P."/>
            <person name="Heitman J."/>
            <person name="Hesse C."/>
            <person name="Hori C."/>
            <person name="Igarashi K."/>
            <person name="Jurgens J.A."/>
            <person name="Kallen N."/>
            <person name="Kersten P."/>
            <person name="Kohler A."/>
            <person name="Kuees U."/>
            <person name="Kumar T.K.A."/>
            <person name="Kuo A."/>
            <person name="LaButti K."/>
            <person name="Larrondo L.F."/>
            <person name="Lindquist E."/>
            <person name="Ling A."/>
            <person name="Lombard V."/>
            <person name="Lucas S."/>
            <person name="Lundell T."/>
            <person name="Martin R."/>
            <person name="McLaughlin D.J."/>
            <person name="Morgenstern I."/>
            <person name="Morin E."/>
            <person name="Murat C."/>
            <person name="Nagy L.G."/>
            <person name="Nolan M."/>
            <person name="Ohm R.A."/>
            <person name="Patyshakuliyeva A."/>
            <person name="Rokas A."/>
            <person name="Ruiz-Duenas F.J."/>
            <person name="Sabat G."/>
            <person name="Salamov A."/>
            <person name="Samejima M."/>
            <person name="Schmutz J."/>
            <person name="Slot J.C."/>
            <person name="St John F."/>
            <person name="Stenlid J."/>
            <person name="Sun H."/>
            <person name="Sun S."/>
            <person name="Syed K."/>
            <person name="Tsang A."/>
            <person name="Wiebenga A."/>
            <person name="Young D."/>
            <person name="Pisabarro A."/>
            <person name="Eastwood D.C."/>
            <person name="Martin F."/>
            <person name="Cullen D."/>
            <person name="Grigoriev I.V."/>
            <person name="Hibbett D.S."/>
        </authorList>
    </citation>
    <scope>NUCLEOTIDE SEQUENCE [LARGE SCALE GENOMIC DNA]</scope>
    <source>
        <strain evidence="9 10">DJM-731 SS1</strain>
    </source>
</reference>
<dbReference type="InterPro" id="IPR000868">
    <property type="entry name" value="Isochorismatase-like_dom"/>
</dbReference>
<keyword evidence="2" id="KW-0662">Pyridine nucleotide biosynthesis</keyword>
<accession>M5G727</accession>
<gene>
    <name evidence="9" type="ORF">DACRYDRAFT_73308</name>
</gene>
<dbReference type="PANTHER" id="PTHR11080:SF2">
    <property type="entry name" value="LD05707P"/>
    <property type="match status" value="1"/>
</dbReference>
<evidence type="ECO:0000259" key="8">
    <source>
        <dbReference type="Pfam" id="PF00857"/>
    </source>
</evidence>
<proteinExistence type="inferred from homology"/>
<name>M5G727_DACPD</name>
<dbReference type="SUPFAM" id="SSF52499">
    <property type="entry name" value="Isochorismatase-like hydrolases"/>
    <property type="match status" value="1"/>
</dbReference>
<comment type="pathway">
    <text evidence="5">Cofactor biosynthesis; nicotinate biosynthesis; nicotinate from nicotinamide: step 1/1.</text>
</comment>
<dbReference type="OrthoDB" id="1739143at2759"/>
<dbReference type="GO" id="GO:0019363">
    <property type="term" value="P:pyridine nucleotide biosynthetic process"/>
    <property type="evidence" value="ECO:0007669"/>
    <property type="project" value="UniProtKB-KW"/>
</dbReference>
<dbReference type="GO" id="GO:0046872">
    <property type="term" value="F:metal ion binding"/>
    <property type="evidence" value="ECO:0007669"/>
    <property type="project" value="UniProtKB-KW"/>
</dbReference>
<protein>
    <recommendedName>
        <fullName evidence="6">nicotinamidase</fullName>
        <ecNumber evidence="6">3.5.1.19</ecNumber>
    </recommendedName>
    <alternativeName>
        <fullName evidence="7">Nicotinamide deamidase</fullName>
    </alternativeName>
</protein>
<keyword evidence="4" id="KW-0378">Hydrolase</keyword>
<dbReference type="AlphaFoldDB" id="M5G727"/>
<evidence type="ECO:0000256" key="7">
    <source>
        <dbReference type="ARBA" id="ARBA00043224"/>
    </source>
</evidence>
<evidence type="ECO:0000256" key="6">
    <source>
        <dbReference type="ARBA" id="ARBA00039017"/>
    </source>
</evidence>
<dbReference type="GeneID" id="63691064"/>
<dbReference type="Gene3D" id="3.40.50.850">
    <property type="entry name" value="Isochorismatase-like"/>
    <property type="match status" value="1"/>
</dbReference>